<dbReference type="Proteomes" id="UP001190926">
    <property type="component" value="Unassembled WGS sequence"/>
</dbReference>
<reference evidence="1 2" key="1">
    <citation type="journal article" date="2021" name="Nat. Commun.">
        <title>Incipient diploidization of the medicinal plant Perilla within 10,000 years.</title>
        <authorList>
            <person name="Zhang Y."/>
            <person name="Shen Q."/>
            <person name="Leng L."/>
            <person name="Zhang D."/>
            <person name="Chen S."/>
            <person name="Shi Y."/>
            <person name="Ning Z."/>
            <person name="Chen S."/>
        </authorList>
    </citation>
    <scope>NUCLEOTIDE SEQUENCE [LARGE SCALE GENOMIC DNA]</scope>
    <source>
        <strain evidence="2">cv. PC099</strain>
    </source>
</reference>
<organism evidence="1 2">
    <name type="scientific">Perilla frutescens var. hirtella</name>
    <name type="common">Perilla citriodora</name>
    <name type="synonym">Perilla setoyensis</name>
    <dbReference type="NCBI Taxonomy" id="608512"/>
    <lineage>
        <taxon>Eukaryota</taxon>
        <taxon>Viridiplantae</taxon>
        <taxon>Streptophyta</taxon>
        <taxon>Embryophyta</taxon>
        <taxon>Tracheophyta</taxon>
        <taxon>Spermatophyta</taxon>
        <taxon>Magnoliopsida</taxon>
        <taxon>eudicotyledons</taxon>
        <taxon>Gunneridae</taxon>
        <taxon>Pentapetalae</taxon>
        <taxon>asterids</taxon>
        <taxon>lamiids</taxon>
        <taxon>Lamiales</taxon>
        <taxon>Lamiaceae</taxon>
        <taxon>Nepetoideae</taxon>
        <taxon>Elsholtzieae</taxon>
        <taxon>Perilla</taxon>
    </lineage>
</organism>
<comment type="caution">
    <text evidence="1">The sequence shown here is derived from an EMBL/GenBank/DDBJ whole genome shotgun (WGS) entry which is preliminary data.</text>
</comment>
<evidence type="ECO:0000313" key="2">
    <source>
        <dbReference type="Proteomes" id="UP001190926"/>
    </source>
</evidence>
<dbReference type="AlphaFoldDB" id="A0AAD4IQ56"/>
<dbReference type="EMBL" id="SDAM02029497">
    <property type="protein sequence ID" value="KAH6757058.1"/>
    <property type="molecule type" value="Genomic_DNA"/>
</dbReference>
<keyword evidence="2" id="KW-1185">Reference proteome</keyword>
<sequence>MIFFKDITFSGRRHLVILDHEDQRTQDGMLQRVHESLTGKFVNAWPKLTNPVHQKGWSRQIEVSKTPI</sequence>
<feature type="non-terminal residue" evidence="1">
    <location>
        <position position="68"/>
    </location>
</feature>
<name>A0AAD4IQ56_PERFH</name>
<protein>
    <submittedName>
        <fullName evidence="1">Uncharacterized protein</fullName>
    </submittedName>
</protein>
<gene>
    <name evidence="1" type="ORF">C2S53_002778</name>
</gene>
<accession>A0AAD4IQ56</accession>
<proteinExistence type="predicted"/>
<evidence type="ECO:0000313" key="1">
    <source>
        <dbReference type="EMBL" id="KAH6757058.1"/>
    </source>
</evidence>